<feature type="domain" description="4Fe-4S ferredoxin-type" evidence="5">
    <location>
        <begin position="34"/>
        <end position="63"/>
    </location>
</feature>
<dbReference type="Pfam" id="PF12838">
    <property type="entry name" value="Fer4_7"/>
    <property type="match status" value="1"/>
</dbReference>
<evidence type="ECO:0000256" key="4">
    <source>
        <dbReference type="ARBA" id="ARBA00023014"/>
    </source>
</evidence>
<dbReference type="PANTHER" id="PTHR43687">
    <property type="entry name" value="ADENYLYLSULFATE REDUCTASE, BETA SUBUNIT"/>
    <property type="match status" value="1"/>
</dbReference>
<sequence>MDWNWQLIEENCTGCGICFDVCPEEAIEMDRQMAYPQPVEGKCIGCMECVQECPFDAIEVVDNVQKEAV</sequence>
<evidence type="ECO:0000259" key="5">
    <source>
        <dbReference type="PROSITE" id="PS51379"/>
    </source>
</evidence>
<evidence type="ECO:0000256" key="2">
    <source>
        <dbReference type="ARBA" id="ARBA00022723"/>
    </source>
</evidence>
<dbReference type="Proteomes" id="UP000885779">
    <property type="component" value="Unassembled WGS sequence"/>
</dbReference>
<dbReference type="EMBL" id="DRQG01000142">
    <property type="protein sequence ID" value="HGY56977.1"/>
    <property type="molecule type" value="Genomic_DNA"/>
</dbReference>
<keyword evidence="4" id="KW-0411">Iron-sulfur</keyword>
<dbReference type="InterPro" id="IPR017896">
    <property type="entry name" value="4Fe4S_Fe-S-bd"/>
</dbReference>
<proteinExistence type="predicted"/>
<dbReference type="InterPro" id="IPR050572">
    <property type="entry name" value="Fe-S_Ferredoxin"/>
</dbReference>
<evidence type="ECO:0000256" key="3">
    <source>
        <dbReference type="ARBA" id="ARBA00023004"/>
    </source>
</evidence>
<dbReference type="Gene3D" id="3.30.70.20">
    <property type="match status" value="2"/>
</dbReference>
<dbReference type="AlphaFoldDB" id="A0A7V4UFB6"/>
<reference evidence="6" key="1">
    <citation type="journal article" date="2020" name="mSystems">
        <title>Genome- and Community-Level Interaction Insights into Carbon Utilization and Element Cycling Functions of Hydrothermarchaeota in Hydrothermal Sediment.</title>
        <authorList>
            <person name="Zhou Z."/>
            <person name="Liu Y."/>
            <person name="Xu W."/>
            <person name="Pan J."/>
            <person name="Luo Z.H."/>
            <person name="Li M."/>
        </authorList>
    </citation>
    <scope>NUCLEOTIDE SEQUENCE [LARGE SCALE GENOMIC DNA]</scope>
    <source>
        <strain evidence="6">HyVt-577</strain>
    </source>
</reference>
<accession>A0A7V4UFB6</accession>
<evidence type="ECO:0000313" key="6">
    <source>
        <dbReference type="EMBL" id="HGY56977.1"/>
    </source>
</evidence>
<organism evidence="6">
    <name type="scientific">Caldithrix abyssi</name>
    <dbReference type="NCBI Taxonomy" id="187145"/>
    <lineage>
        <taxon>Bacteria</taxon>
        <taxon>Pseudomonadati</taxon>
        <taxon>Calditrichota</taxon>
        <taxon>Calditrichia</taxon>
        <taxon>Calditrichales</taxon>
        <taxon>Calditrichaceae</taxon>
        <taxon>Caldithrix</taxon>
    </lineage>
</organism>
<dbReference type="SUPFAM" id="SSF54862">
    <property type="entry name" value="4Fe-4S ferredoxins"/>
    <property type="match status" value="1"/>
</dbReference>
<keyword evidence="2" id="KW-0479">Metal-binding</keyword>
<dbReference type="GO" id="GO:0051539">
    <property type="term" value="F:4 iron, 4 sulfur cluster binding"/>
    <property type="evidence" value="ECO:0007669"/>
    <property type="project" value="UniProtKB-KW"/>
</dbReference>
<evidence type="ECO:0000256" key="1">
    <source>
        <dbReference type="ARBA" id="ARBA00022485"/>
    </source>
</evidence>
<keyword evidence="3" id="KW-0408">Iron</keyword>
<protein>
    <submittedName>
        <fullName evidence="6">4Fe-4S dicluster domain-containing protein</fullName>
    </submittedName>
</protein>
<feature type="domain" description="4Fe-4S ferredoxin-type" evidence="5">
    <location>
        <begin position="3"/>
        <end position="32"/>
    </location>
</feature>
<name>A0A7V4UFB6_CALAY</name>
<dbReference type="PROSITE" id="PS00198">
    <property type="entry name" value="4FE4S_FER_1"/>
    <property type="match status" value="2"/>
</dbReference>
<keyword evidence="1" id="KW-0004">4Fe-4S</keyword>
<comment type="caution">
    <text evidence="6">The sequence shown here is derived from an EMBL/GenBank/DDBJ whole genome shotgun (WGS) entry which is preliminary data.</text>
</comment>
<gene>
    <name evidence="6" type="ORF">ENK44_14810</name>
</gene>
<dbReference type="InterPro" id="IPR017900">
    <property type="entry name" value="4Fe4S_Fe_S_CS"/>
</dbReference>
<dbReference type="PANTHER" id="PTHR43687:SF4">
    <property type="entry name" value="BLR5484 PROTEIN"/>
    <property type="match status" value="1"/>
</dbReference>
<dbReference type="GO" id="GO:0046872">
    <property type="term" value="F:metal ion binding"/>
    <property type="evidence" value="ECO:0007669"/>
    <property type="project" value="UniProtKB-KW"/>
</dbReference>
<dbReference type="PROSITE" id="PS51379">
    <property type="entry name" value="4FE4S_FER_2"/>
    <property type="match status" value="2"/>
</dbReference>